<organism evidence="2">
    <name type="scientific">Fagus sylvatica</name>
    <name type="common">Beechnut</name>
    <dbReference type="NCBI Taxonomy" id="28930"/>
    <lineage>
        <taxon>Eukaryota</taxon>
        <taxon>Viridiplantae</taxon>
        <taxon>Streptophyta</taxon>
        <taxon>Embryophyta</taxon>
        <taxon>Tracheophyta</taxon>
        <taxon>Spermatophyta</taxon>
        <taxon>Magnoliopsida</taxon>
        <taxon>eudicotyledons</taxon>
        <taxon>Gunneridae</taxon>
        <taxon>Pentapetalae</taxon>
        <taxon>rosids</taxon>
        <taxon>fabids</taxon>
        <taxon>Fagales</taxon>
        <taxon>Fagaceae</taxon>
        <taxon>Fagus</taxon>
    </lineage>
</organism>
<keyword evidence="1" id="KW-1133">Transmembrane helix</keyword>
<dbReference type="AlphaFoldDB" id="A0A2N9H5I0"/>
<keyword evidence="1" id="KW-0472">Membrane</keyword>
<evidence type="ECO:0000313" key="2">
    <source>
        <dbReference type="EMBL" id="SPD06880.1"/>
    </source>
</evidence>
<accession>A0A2N9H5I0</accession>
<name>A0A2N9H5I0_FAGSY</name>
<sequence length="58" mass="6418">MDKSQKNVSVGKAEVVSADSTSELETVRRIDAELLNFKHVFMAVSILLIPVVAYLVQQ</sequence>
<evidence type="ECO:0000256" key="1">
    <source>
        <dbReference type="SAM" id="Phobius"/>
    </source>
</evidence>
<feature type="transmembrane region" description="Helical" evidence="1">
    <location>
        <begin position="37"/>
        <end position="56"/>
    </location>
</feature>
<protein>
    <submittedName>
        <fullName evidence="2">Uncharacterized protein</fullName>
    </submittedName>
</protein>
<dbReference type="EMBL" id="OIVN01002846">
    <property type="protein sequence ID" value="SPD06880.1"/>
    <property type="molecule type" value="Genomic_DNA"/>
</dbReference>
<keyword evidence="1" id="KW-0812">Transmembrane</keyword>
<gene>
    <name evidence="2" type="ORF">FSB_LOCUS34762</name>
</gene>
<reference evidence="2" key="1">
    <citation type="submission" date="2018-02" db="EMBL/GenBank/DDBJ databases">
        <authorList>
            <person name="Cohen D.B."/>
            <person name="Kent A.D."/>
        </authorList>
    </citation>
    <scope>NUCLEOTIDE SEQUENCE</scope>
</reference>
<proteinExistence type="predicted"/>